<keyword evidence="2" id="KW-1185">Reference proteome</keyword>
<dbReference type="EMBL" id="UYWX01024062">
    <property type="protein sequence ID" value="VDM36408.1"/>
    <property type="molecule type" value="Genomic_DNA"/>
</dbReference>
<evidence type="ECO:0000313" key="2">
    <source>
        <dbReference type="Proteomes" id="UP000274429"/>
    </source>
</evidence>
<gene>
    <name evidence="1" type="ORF">TTAC_LOCUS11411</name>
</gene>
<evidence type="ECO:0000313" key="1">
    <source>
        <dbReference type="EMBL" id="VDM36408.1"/>
    </source>
</evidence>
<evidence type="ECO:0000313" key="3">
    <source>
        <dbReference type="WBParaSite" id="TTAC_0001142801-mRNA-1"/>
    </source>
</evidence>
<accession>A0A0R3XD01</accession>
<reference evidence="3" key="1">
    <citation type="submission" date="2017-02" db="UniProtKB">
        <authorList>
            <consortium name="WormBaseParasite"/>
        </authorList>
    </citation>
    <scope>IDENTIFICATION</scope>
</reference>
<protein>
    <submittedName>
        <fullName evidence="3">ZP domain-containing protein</fullName>
    </submittedName>
</protein>
<reference evidence="1 2" key="2">
    <citation type="submission" date="2018-11" db="EMBL/GenBank/DDBJ databases">
        <authorList>
            <consortium name="Pathogen Informatics"/>
        </authorList>
    </citation>
    <scope>NUCLEOTIDE SEQUENCE [LARGE SCALE GENOMIC DNA]</scope>
</reference>
<dbReference type="WBParaSite" id="TTAC_0001142801-mRNA-1">
    <property type="protein sequence ID" value="TTAC_0001142801-mRNA-1"/>
    <property type="gene ID" value="TTAC_0001142801"/>
</dbReference>
<sequence length="101" mass="11320">MTDATVSRVPSSDDWDERCNVGSTPWTSLDFYMIGSSHFGGHLVSVSCALTECRHRAKPREVAVTVMEKCAFDRSQPLNHLEAKRNDSQLMETMSTRVAQN</sequence>
<name>A0A0R3XD01_HYDTA</name>
<dbReference type="AlphaFoldDB" id="A0A0R3XD01"/>
<dbReference type="Proteomes" id="UP000274429">
    <property type="component" value="Unassembled WGS sequence"/>
</dbReference>
<proteinExistence type="predicted"/>
<organism evidence="3">
    <name type="scientific">Hydatigena taeniaeformis</name>
    <name type="common">Feline tapeworm</name>
    <name type="synonym">Taenia taeniaeformis</name>
    <dbReference type="NCBI Taxonomy" id="6205"/>
    <lineage>
        <taxon>Eukaryota</taxon>
        <taxon>Metazoa</taxon>
        <taxon>Spiralia</taxon>
        <taxon>Lophotrochozoa</taxon>
        <taxon>Platyhelminthes</taxon>
        <taxon>Cestoda</taxon>
        <taxon>Eucestoda</taxon>
        <taxon>Cyclophyllidea</taxon>
        <taxon>Taeniidae</taxon>
        <taxon>Hydatigera</taxon>
    </lineage>
</organism>